<dbReference type="SUPFAM" id="SSF52402">
    <property type="entry name" value="Adenine nucleotide alpha hydrolases-like"/>
    <property type="match status" value="1"/>
</dbReference>
<feature type="region of interest" description="Interaction with tRNA" evidence="9">
    <location>
        <begin position="147"/>
        <end position="149"/>
    </location>
</feature>
<keyword evidence="2 9" id="KW-0808">Transferase</keyword>
<dbReference type="FunFam" id="3.40.50.620:FF:000115">
    <property type="entry name" value="tRNA-specific 2-thiouridylase MnmA"/>
    <property type="match status" value="1"/>
</dbReference>
<dbReference type="AlphaFoldDB" id="A0A934KKD0"/>
<keyword evidence="7" id="KW-1015">Disulfide bond</keyword>
<dbReference type="Pfam" id="PF03054">
    <property type="entry name" value="tRNA_Me_trans"/>
    <property type="match status" value="1"/>
</dbReference>
<keyword evidence="1 9" id="KW-0820">tRNA-binding</keyword>
<dbReference type="CDD" id="cd01998">
    <property type="entry name" value="MnmA_TRMU-like"/>
    <property type="match status" value="1"/>
</dbReference>
<feature type="active site" description="Nucleophile" evidence="9">
    <location>
        <position position="101"/>
    </location>
</feature>
<dbReference type="EMBL" id="JAEKNQ010000057">
    <property type="protein sequence ID" value="MBJ7604388.1"/>
    <property type="molecule type" value="Genomic_DNA"/>
</dbReference>
<feature type="active site" description="Cysteine persulfide intermediate" evidence="9">
    <location>
        <position position="197"/>
    </location>
</feature>
<dbReference type="PANTHER" id="PTHR11933">
    <property type="entry name" value="TRNA 5-METHYLAMINOMETHYL-2-THIOURIDYLATE -METHYLTRANSFERASE"/>
    <property type="match status" value="1"/>
</dbReference>
<dbReference type="Pfam" id="PF20259">
    <property type="entry name" value="tRNA_Me_trans_M"/>
    <property type="match status" value="1"/>
</dbReference>
<dbReference type="HAMAP" id="MF_00144">
    <property type="entry name" value="tRNA_thiouridyl_MnmA"/>
    <property type="match status" value="1"/>
</dbReference>
<feature type="site" description="Interaction with tRNA" evidence="9">
    <location>
        <position position="329"/>
    </location>
</feature>
<organism evidence="12 13">
    <name type="scientific">Candidatus Dormiibacter inghamiae</name>
    <dbReference type="NCBI Taxonomy" id="3127013"/>
    <lineage>
        <taxon>Bacteria</taxon>
        <taxon>Bacillati</taxon>
        <taxon>Candidatus Dormiibacterota</taxon>
        <taxon>Candidatus Dormibacteria</taxon>
        <taxon>Candidatus Dormibacterales</taxon>
        <taxon>Candidatus Dormibacteraceae</taxon>
        <taxon>Candidatus Dormiibacter</taxon>
    </lineage>
</organism>
<protein>
    <recommendedName>
        <fullName evidence="9">tRNA-specific 2-thiouridylase MnmA</fullName>
        <ecNumber evidence="9">2.8.1.13</ecNumber>
    </recommendedName>
</protein>
<dbReference type="NCBIfam" id="TIGR00420">
    <property type="entry name" value="trmU"/>
    <property type="match status" value="1"/>
</dbReference>
<proteinExistence type="inferred from homology"/>
<comment type="subcellular location">
    <subcellularLocation>
        <location evidence="9">Cytoplasm</location>
    </subcellularLocation>
</comment>
<feature type="region of interest" description="Interaction with tRNA" evidence="9">
    <location>
        <begin position="301"/>
        <end position="302"/>
    </location>
</feature>
<dbReference type="GO" id="GO:0005737">
    <property type="term" value="C:cytoplasm"/>
    <property type="evidence" value="ECO:0007669"/>
    <property type="project" value="UniProtKB-SubCell"/>
</dbReference>
<evidence type="ECO:0000256" key="3">
    <source>
        <dbReference type="ARBA" id="ARBA00022694"/>
    </source>
</evidence>
<gene>
    <name evidence="9 12" type="primary">mnmA</name>
    <name evidence="12" type="ORF">JF888_14565</name>
</gene>
<feature type="binding site" evidence="9">
    <location>
        <position position="125"/>
    </location>
    <ligand>
        <name>ATP</name>
        <dbReference type="ChEBI" id="CHEBI:30616"/>
    </ligand>
</feature>
<comment type="function">
    <text evidence="9">Catalyzes the 2-thiolation of uridine at the wobble position (U34) of tRNA, leading to the formation of s(2)U34.</text>
</comment>
<dbReference type="GO" id="GO:0103016">
    <property type="term" value="F:tRNA-uridine 2-sulfurtransferase activity"/>
    <property type="evidence" value="ECO:0007669"/>
    <property type="project" value="UniProtKB-EC"/>
</dbReference>
<feature type="domain" description="tRNA-specific 2-thiouridylase MnmA-like C-terminal" evidence="10">
    <location>
        <begin position="277"/>
        <end position="345"/>
    </location>
</feature>
<evidence type="ECO:0000256" key="6">
    <source>
        <dbReference type="ARBA" id="ARBA00022884"/>
    </source>
</evidence>
<keyword evidence="4 9" id="KW-0547">Nucleotide-binding</keyword>
<keyword evidence="9" id="KW-0963">Cytoplasm</keyword>
<reference evidence="12 13" key="1">
    <citation type="submission" date="2020-10" db="EMBL/GenBank/DDBJ databases">
        <title>Ca. Dormibacterota MAGs.</title>
        <authorList>
            <person name="Montgomery K."/>
        </authorList>
    </citation>
    <scope>NUCLEOTIDE SEQUENCE [LARGE SCALE GENOMIC DNA]</scope>
    <source>
        <strain evidence="12">SC8811_S16_3</strain>
    </source>
</reference>
<comment type="caution">
    <text evidence="12">The sequence shown here is derived from an EMBL/GenBank/DDBJ whole genome shotgun (WGS) entry which is preliminary data.</text>
</comment>
<feature type="domain" description="tRNA-specific 2-thiouridylase MnmA-like central" evidence="11">
    <location>
        <begin position="206"/>
        <end position="269"/>
    </location>
</feature>
<dbReference type="GO" id="GO:0005524">
    <property type="term" value="F:ATP binding"/>
    <property type="evidence" value="ECO:0007669"/>
    <property type="project" value="UniProtKB-KW"/>
</dbReference>
<dbReference type="InterPro" id="IPR046884">
    <property type="entry name" value="MnmA-like_central"/>
</dbReference>
<evidence type="ECO:0000313" key="12">
    <source>
        <dbReference type="EMBL" id="MBJ7604388.1"/>
    </source>
</evidence>
<dbReference type="Pfam" id="PF20258">
    <property type="entry name" value="tRNA_Me_trans_C"/>
    <property type="match status" value="1"/>
</dbReference>
<keyword evidence="5 9" id="KW-0067">ATP-binding</keyword>
<keyword evidence="3 9" id="KW-0819">tRNA processing</keyword>
<dbReference type="GO" id="GO:0000049">
    <property type="term" value="F:tRNA binding"/>
    <property type="evidence" value="ECO:0007669"/>
    <property type="project" value="UniProtKB-KW"/>
</dbReference>
<dbReference type="InterPro" id="IPR014729">
    <property type="entry name" value="Rossmann-like_a/b/a_fold"/>
</dbReference>
<dbReference type="RefSeq" id="WP_338181948.1">
    <property type="nucleotide sequence ID" value="NZ_JAEKNQ010000057.1"/>
</dbReference>
<sequence>MRIAVALSGGVDSSVAAALLAKEGHQVTGVTLQQWPRGDQAAGRHGGCCSLSAVEDARRVAAQLGIPYYVWNLEREFGERVIEPFHQAYREGRTPNPCLNCNAFVRFDLMLRRVLDLGFDAMATGHYARIVAGRFGPELHEARDPAKDQSYMLYHLTEPVLAKLRFPLGELTKPEVRRLAADMGLPVATKPESMDICFIPSGQTRTYLSRRLPVAAGDVVDKDGRVVGRHAGTALYTVGQRQGLGQLDEPGPWYVTAVHADRNHLTVGRKEDLAVRQVELSSVRFVAGAAPDLLACQARLRYRARPVTAIYAAGRLELAEPFSGAAPGQAAVLYEGSRVLGGGIIASAT</sequence>
<evidence type="ECO:0000256" key="8">
    <source>
        <dbReference type="ARBA" id="ARBA00051542"/>
    </source>
</evidence>
<feature type="site" description="Interaction with tRNA" evidence="9">
    <location>
        <position position="126"/>
    </location>
</feature>
<keyword evidence="6 9" id="KW-0694">RNA-binding</keyword>
<evidence type="ECO:0000313" key="13">
    <source>
        <dbReference type="Proteomes" id="UP000620075"/>
    </source>
</evidence>
<dbReference type="Proteomes" id="UP000620075">
    <property type="component" value="Unassembled WGS sequence"/>
</dbReference>
<feature type="binding site" evidence="9">
    <location>
        <position position="32"/>
    </location>
    <ligand>
        <name>ATP</name>
        <dbReference type="ChEBI" id="CHEBI:30616"/>
    </ligand>
</feature>
<evidence type="ECO:0000259" key="10">
    <source>
        <dbReference type="Pfam" id="PF20258"/>
    </source>
</evidence>
<dbReference type="InterPro" id="IPR046885">
    <property type="entry name" value="MnmA-like_C"/>
</dbReference>
<evidence type="ECO:0000256" key="5">
    <source>
        <dbReference type="ARBA" id="ARBA00022840"/>
    </source>
</evidence>
<dbReference type="Gene3D" id="3.40.50.620">
    <property type="entry name" value="HUPs"/>
    <property type="match status" value="1"/>
</dbReference>
<comment type="caution">
    <text evidence="9">Lacks conserved residue(s) required for the propagation of feature annotation.</text>
</comment>
<name>A0A934KKD0_9BACT</name>
<comment type="similarity">
    <text evidence="9">Belongs to the MnmA/TRMU family.</text>
</comment>
<dbReference type="GO" id="GO:0002143">
    <property type="term" value="P:tRNA wobble position uridine thiolation"/>
    <property type="evidence" value="ECO:0007669"/>
    <property type="project" value="TreeGrafter"/>
</dbReference>
<evidence type="ECO:0000256" key="2">
    <source>
        <dbReference type="ARBA" id="ARBA00022679"/>
    </source>
</evidence>
<dbReference type="PANTHER" id="PTHR11933:SF5">
    <property type="entry name" value="MITOCHONDRIAL TRNA-SPECIFIC 2-THIOURIDYLASE 1"/>
    <property type="match status" value="1"/>
</dbReference>
<dbReference type="EC" id="2.8.1.13" evidence="9"/>
<comment type="catalytic activity">
    <reaction evidence="8 9">
        <text>S-sulfanyl-L-cysteinyl-[protein] + uridine(34) in tRNA + AH2 + ATP = 2-thiouridine(34) in tRNA + L-cysteinyl-[protein] + A + AMP + diphosphate + H(+)</text>
        <dbReference type="Rhea" id="RHEA:47032"/>
        <dbReference type="Rhea" id="RHEA-COMP:10131"/>
        <dbReference type="Rhea" id="RHEA-COMP:11726"/>
        <dbReference type="Rhea" id="RHEA-COMP:11727"/>
        <dbReference type="Rhea" id="RHEA-COMP:11728"/>
        <dbReference type="ChEBI" id="CHEBI:13193"/>
        <dbReference type="ChEBI" id="CHEBI:15378"/>
        <dbReference type="ChEBI" id="CHEBI:17499"/>
        <dbReference type="ChEBI" id="CHEBI:29950"/>
        <dbReference type="ChEBI" id="CHEBI:30616"/>
        <dbReference type="ChEBI" id="CHEBI:33019"/>
        <dbReference type="ChEBI" id="CHEBI:61963"/>
        <dbReference type="ChEBI" id="CHEBI:65315"/>
        <dbReference type="ChEBI" id="CHEBI:87170"/>
        <dbReference type="ChEBI" id="CHEBI:456215"/>
        <dbReference type="EC" id="2.8.1.13"/>
    </reaction>
</comment>
<accession>A0A934KKD0</accession>
<evidence type="ECO:0000256" key="4">
    <source>
        <dbReference type="ARBA" id="ARBA00022741"/>
    </source>
</evidence>
<evidence type="ECO:0000259" key="11">
    <source>
        <dbReference type="Pfam" id="PF20259"/>
    </source>
</evidence>
<dbReference type="InterPro" id="IPR004506">
    <property type="entry name" value="MnmA-like"/>
</dbReference>
<evidence type="ECO:0000256" key="1">
    <source>
        <dbReference type="ARBA" id="ARBA00022555"/>
    </source>
</evidence>
<dbReference type="Gene3D" id="2.40.30.10">
    <property type="entry name" value="Translation factors"/>
    <property type="match status" value="1"/>
</dbReference>
<feature type="binding site" evidence="9">
    <location>
        <begin position="6"/>
        <end position="13"/>
    </location>
    <ligand>
        <name>ATP</name>
        <dbReference type="ChEBI" id="CHEBI:30616"/>
    </ligand>
</feature>
<evidence type="ECO:0000256" key="9">
    <source>
        <dbReference type="HAMAP-Rule" id="MF_00144"/>
    </source>
</evidence>
<evidence type="ECO:0000256" key="7">
    <source>
        <dbReference type="ARBA" id="ARBA00023157"/>
    </source>
</evidence>
<dbReference type="Gene3D" id="2.30.30.280">
    <property type="entry name" value="Adenine nucleotide alpha hydrolases-like domains"/>
    <property type="match status" value="1"/>
</dbReference>
<dbReference type="NCBIfam" id="NF001138">
    <property type="entry name" value="PRK00143.1"/>
    <property type="match status" value="1"/>
</dbReference>
<dbReference type="InterPro" id="IPR023382">
    <property type="entry name" value="MnmA-like_central_sf"/>
</dbReference>